<proteinExistence type="predicted"/>
<dbReference type="AlphaFoldDB" id="A0A1Y6IRM9"/>
<dbReference type="EMBL" id="FXXI01000001">
    <property type="protein sequence ID" value="SMR99701.1"/>
    <property type="molecule type" value="Genomic_DNA"/>
</dbReference>
<reference evidence="1 2" key="1">
    <citation type="submission" date="2017-05" db="EMBL/GenBank/DDBJ databases">
        <authorList>
            <person name="Song R."/>
            <person name="Chenine A.L."/>
            <person name="Ruprecht R.M."/>
        </authorList>
    </citation>
    <scope>NUCLEOTIDE SEQUENCE [LARGE SCALE GENOMIC DNA]</scope>
    <source>
        <strain evidence="1 2">CECT 7927</strain>
    </source>
</reference>
<accession>A0A1Y6IRM9</accession>
<gene>
    <name evidence="1" type="ORF">VIM7927_00929</name>
</gene>
<organism evidence="1 2">
    <name type="scientific">Vibrio mangrovi</name>
    <dbReference type="NCBI Taxonomy" id="474394"/>
    <lineage>
        <taxon>Bacteria</taxon>
        <taxon>Pseudomonadati</taxon>
        <taxon>Pseudomonadota</taxon>
        <taxon>Gammaproteobacteria</taxon>
        <taxon>Vibrionales</taxon>
        <taxon>Vibrionaceae</taxon>
        <taxon>Vibrio</taxon>
    </lineage>
</organism>
<evidence type="ECO:0000313" key="1">
    <source>
        <dbReference type="EMBL" id="SMR99701.1"/>
    </source>
</evidence>
<protein>
    <submittedName>
        <fullName evidence="1">Uncharacterized protein</fullName>
    </submittedName>
</protein>
<evidence type="ECO:0000313" key="2">
    <source>
        <dbReference type="Proteomes" id="UP000196125"/>
    </source>
</evidence>
<dbReference type="Proteomes" id="UP000196125">
    <property type="component" value="Unassembled WGS sequence"/>
</dbReference>
<name>A0A1Y6IRM9_9VIBR</name>
<sequence>MRSISLVTVTPVSSSIIRSDFLLSQIRNAPSMRDYFRFCQNGGNLSLLLTEQSAASPPEIKRLNMDSEGDLL</sequence>